<dbReference type="EMBL" id="JACHEF010000002">
    <property type="protein sequence ID" value="MBB6409253.1"/>
    <property type="molecule type" value="Genomic_DNA"/>
</dbReference>
<dbReference type="Gene3D" id="3.30.460.20">
    <property type="entry name" value="CorA soluble domain-like"/>
    <property type="match status" value="1"/>
</dbReference>
<feature type="compositionally biased region" description="Basic residues" evidence="1">
    <location>
        <begin position="126"/>
        <end position="136"/>
    </location>
</feature>
<evidence type="ECO:0000313" key="2">
    <source>
        <dbReference type="EMBL" id="MBB6409253.1"/>
    </source>
</evidence>
<accession>A0A841P795</accession>
<dbReference type="InterPro" id="IPR045861">
    <property type="entry name" value="CorA_cytoplasmic_dom"/>
</dbReference>
<reference evidence="2 3" key="1">
    <citation type="submission" date="2020-08" db="EMBL/GenBank/DDBJ databases">
        <title>Genomic Encyclopedia of Type Strains, Phase IV (KMG-IV): sequencing the most valuable type-strain genomes for metagenomic binning, comparative biology and taxonomic classification.</title>
        <authorList>
            <person name="Goeker M."/>
        </authorList>
    </citation>
    <scope>NUCLEOTIDE SEQUENCE [LARGE SCALE GENOMIC DNA]</scope>
    <source>
        <strain evidence="2 3">DSM 100039</strain>
    </source>
</reference>
<sequence length="136" mass="14950">MLSVYPQSKTSESKTQAIWFDLRDPDPTELTEVQKLTGVAVPSRECLAEIESSSRLKARDGVLSMSVPMVMHVEGGVPQVAPFGFVLSRERLITVRFAALPAFDAVAGRFDGSGRRPAPQSGGARRSLRRDRRPPR</sequence>
<dbReference type="SUPFAM" id="SSF143865">
    <property type="entry name" value="CorA soluble domain-like"/>
    <property type="match status" value="1"/>
</dbReference>
<name>A0A841P795_9HYPH</name>
<evidence type="ECO:0000256" key="1">
    <source>
        <dbReference type="SAM" id="MobiDB-lite"/>
    </source>
</evidence>
<organism evidence="2 3">
    <name type="scientific">Mesorhizobium sangaii</name>
    <dbReference type="NCBI Taxonomy" id="505389"/>
    <lineage>
        <taxon>Bacteria</taxon>
        <taxon>Pseudomonadati</taxon>
        <taxon>Pseudomonadota</taxon>
        <taxon>Alphaproteobacteria</taxon>
        <taxon>Hyphomicrobiales</taxon>
        <taxon>Phyllobacteriaceae</taxon>
        <taxon>Mesorhizobium</taxon>
    </lineage>
</organism>
<dbReference type="Proteomes" id="UP000556329">
    <property type="component" value="Unassembled WGS sequence"/>
</dbReference>
<feature type="region of interest" description="Disordered" evidence="1">
    <location>
        <begin position="108"/>
        <end position="136"/>
    </location>
</feature>
<dbReference type="AlphaFoldDB" id="A0A841P795"/>
<evidence type="ECO:0000313" key="3">
    <source>
        <dbReference type="Proteomes" id="UP000556329"/>
    </source>
</evidence>
<dbReference type="GO" id="GO:0046873">
    <property type="term" value="F:metal ion transmembrane transporter activity"/>
    <property type="evidence" value="ECO:0007669"/>
    <property type="project" value="InterPro"/>
</dbReference>
<proteinExistence type="predicted"/>
<comment type="caution">
    <text evidence="2">The sequence shown here is derived from an EMBL/GenBank/DDBJ whole genome shotgun (WGS) entry which is preliminary data.</text>
</comment>
<protein>
    <submittedName>
        <fullName evidence="2">Mg2+ and Co2+ transporter CorA</fullName>
    </submittedName>
</protein>
<gene>
    <name evidence="2" type="ORF">HNQ71_001918</name>
</gene>
<dbReference type="RefSeq" id="WP_184872341.1">
    <property type="nucleotide sequence ID" value="NZ_JACHEF010000002.1"/>
</dbReference>
<keyword evidence="3" id="KW-1185">Reference proteome</keyword>
<dbReference type="GO" id="GO:0016020">
    <property type="term" value="C:membrane"/>
    <property type="evidence" value="ECO:0007669"/>
    <property type="project" value="InterPro"/>
</dbReference>